<dbReference type="PANTHER" id="PTHR31435:SF9">
    <property type="entry name" value="PROTEIN NATD1"/>
    <property type="match status" value="1"/>
</dbReference>
<feature type="domain" description="N-acetyltransferase" evidence="4">
    <location>
        <begin position="34"/>
        <end position="126"/>
    </location>
</feature>
<sequence length="129" mass="14751">MTSKICFRLSPSVFKLRSCRSFSSVTSSHSLMVDHDRTNRRFTVNPGSGSVAPEDQALLNYRYTGDREVDLMSTYVPETFRGQGVAALLSKAALDFVVEENLKAHVSCWYIKKYIEENPEYPYKERIIT</sequence>
<gene>
    <name evidence="5" type="ORF">XNOV1_A020831</name>
</gene>
<evidence type="ECO:0000259" key="4">
    <source>
        <dbReference type="PROSITE" id="PS51729"/>
    </source>
</evidence>
<proteinExistence type="inferred from homology"/>
<dbReference type="PANTHER" id="PTHR31435">
    <property type="entry name" value="PROTEIN NATD1"/>
    <property type="match status" value="1"/>
</dbReference>
<dbReference type="Gene3D" id="3.40.630.30">
    <property type="match status" value="1"/>
</dbReference>
<dbReference type="SUPFAM" id="SSF55729">
    <property type="entry name" value="Acyl-CoA N-acyltransferases (Nat)"/>
    <property type="match status" value="1"/>
</dbReference>
<evidence type="ECO:0000256" key="2">
    <source>
        <dbReference type="ARBA" id="ARBA00020243"/>
    </source>
</evidence>
<reference evidence="5" key="1">
    <citation type="submission" date="2023-08" db="EMBL/GenBank/DDBJ databases">
        <authorList>
            <person name="Alioto T."/>
            <person name="Alioto T."/>
            <person name="Gomez Garrido J."/>
        </authorList>
    </citation>
    <scope>NUCLEOTIDE SEQUENCE</scope>
</reference>
<dbReference type="PROSITE" id="PS51729">
    <property type="entry name" value="GNAT_YJDJ"/>
    <property type="match status" value="1"/>
</dbReference>
<protein>
    <recommendedName>
        <fullName evidence="2">Protein NATD1</fullName>
    </recommendedName>
    <alternativeName>
        <fullName evidence="3">N-acetyltransferase domain-containing protein 1</fullName>
    </alternativeName>
</protein>
<comment type="similarity">
    <text evidence="1">Belongs to the NATD1 family.</text>
</comment>
<evidence type="ECO:0000256" key="3">
    <source>
        <dbReference type="ARBA" id="ARBA00031876"/>
    </source>
</evidence>
<dbReference type="Proteomes" id="UP001178508">
    <property type="component" value="Chromosome 16"/>
</dbReference>
<evidence type="ECO:0000313" key="5">
    <source>
        <dbReference type="EMBL" id="CAJ1075904.1"/>
    </source>
</evidence>
<dbReference type="InterPro" id="IPR016181">
    <property type="entry name" value="Acyl_CoA_acyltransferase"/>
</dbReference>
<dbReference type="AlphaFoldDB" id="A0AAV1GS74"/>
<dbReference type="Pfam" id="PF14542">
    <property type="entry name" value="Acetyltransf_CG"/>
    <property type="match status" value="1"/>
</dbReference>
<dbReference type="EMBL" id="OY660879">
    <property type="protein sequence ID" value="CAJ1075904.1"/>
    <property type="molecule type" value="Genomic_DNA"/>
</dbReference>
<evidence type="ECO:0000313" key="6">
    <source>
        <dbReference type="Proteomes" id="UP001178508"/>
    </source>
</evidence>
<name>A0AAV1GS74_XYRNO</name>
<organism evidence="5 6">
    <name type="scientific">Xyrichtys novacula</name>
    <name type="common">Pearly razorfish</name>
    <name type="synonym">Hemipteronotus novacula</name>
    <dbReference type="NCBI Taxonomy" id="13765"/>
    <lineage>
        <taxon>Eukaryota</taxon>
        <taxon>Metazoa</taxon>
        <taxon>Chordata</taxon>
        <taxon>Craniata</taxon>
        <taxon>Vertebrata</taxon>
        <taxon>Euteleostomi</taxon>
        <taxon>Actinopterygii</taxon>
        <taxon>Neopterygii</taxon>
        <taxon>Teleostei</taxon>
        <taxon>Neoteleostei</taxon>
        <taxon>Acanthomorphata</taxon>
        <taxon>Eupercaria</taxon>
        <taxon>Labriformes</taxon>
        <taxon>Labridae</taxon>
        <taxon>Xyrichtys</taxon>
    </lineage>
</organism>
<keyword evidence="6" id="KW-1185">Reference proteome</keyword>
<accession>A0AAV1GS74</accession>
<evidence type="ECO:0000256" key="1">
    <source>
        <dbReference type="ARBA" id="ARBA00006233"/>
    </source>
</evidence>
<dbReference type="InterPro" id="IPR031165">
    <property type="entry name" value="GNAT_YJDJ"/>
</dbReference>
<dbReference type="InterPro" id="IPR045057">
    <property type="entry name" value="Gcn5-rel_NAT"/>
</dbReference>